<dbReference type="CDD" id="cd00093">
    <property type="entry name" value="HTH_XRE"/>
    <property type="match status" value="1"/>
</dbReference>
<sequence>MTSLYRYSECGLTNIHLKNGFEVADIEGEEFLSIEDIHGLHVTIAQYFIGQDEPLSGCELRFLRKLMNMSRRVIGDLFGVDQQTVGRWENGETSIPKTVDATLRQIYLESLNVSSNLTIVLQRLIGSRDTSLSQLVFEFVGSQWKFNPELSKLN</sequence>
<evidence type="ECO:0000313" key="2">
    <source>
        <dbReference type="EMBL" id="MCC3803959.1"/>
    </source>
</evidence>
<dbReference type="RefSeq" id="WP_228085632.1">
    <property type="nucleotide sequence ID" value="NZ_JACVHL010000002.1"/>
</dbReference>
<dbReference type="EMBL" id="JACVHL010000002">
    <property type="protein sequence ID" value="MCC3803959.1"/>
    <property type="molecule type" value="Genomic_DNA"/>
</dbReference>
<feature type="domain" description="HTH cro/C1-type" evidence="1">
    <location>
        <begin position="60"/>
        <end position="95"/>
    </location>
</feature>
<comment type="caution">
    <text evidence="2">The sequence shown here is derived from an EMBL/GenBank/DDBJ whole genome shotgun (WGS) entry which is preliminary data.</text>
</comment>
<name>A0A9Q3UB43_VIBPH</name>
<dbReference type="InterPro" id="IPR001387">
    <property type="entry name" value="Cro/C1-type_HTH"/>
</dbReference>
<protein>
    <submittedName>
        <fullName evidence="2">Helix-turn-helix domain-containing protein</fullName>
    </submittedName>
</protein>
<dbReference type="PROSITE" id="PS50943">
    <property type="entry name" value="HTH_CROC1"/>
    <property type="match status" value="1"/>
</dbReference>
<evidence type="ECO:0000313" key="3">
    <source>
        <dbReference type="Proteomes" id="UP000726777"/>
    </source>
</evidence>
<dbReference type="Gene3D" id="1.10.260.40">
    <property type="entry name" value="lambda repressor-like DNA-binding domains"/>
    <property type="match status" value="1"/>
</dbReference>
<accession>A0A9Q3UB43</accession>
<gene>
    <name evidence="2" type="ORF">IB292_02800</name>
</gene>
<dbReference type="AlphaFoldDB" id="A0A9Q3UB43"/>
<dbReference type="Proteomes" id="UP000726777">
    <property type="component" value="Unassembled WGS sequence"/>
</dbReference>
<organism evidence="2 3">
    <name type="scientific">Vibrio parahaemolyticus</name>
    <dbReference type="NCBI Taxonomy" id="670"/>
    <lineage>
        <taxon>Bacteria</taxon>
        <taxon>Pseudomonadati</taxon>
        <taxon>Pseudomonadota</taxon>
        <taxon>Gammaproteobacteria</taxon>
        <taxon>Vibrionales</taxon>
        <taxon>Vibrionaceae</taxon>
        <taxon>Vibrio</taxon>
    </lineage>
</organism>
<dbReference type="GO" id="GO:0003677">
    <property type="term" value="F:DNA binding"/>
    <property type="evidence" value="ECO:0007669"/>
    <property type="project" value="InterPro"/>
</dbReference>
<proteinExistence type="predicted"/>
<dbReference type="Pfam" id="PF01381">
    <property type="entry name" value="HTH_3"/>
    <property type="match status" value="1"/>
</dbReference>
<dbReference type="SUPFAM" id="SSF47413">
    <property type="entry name" value="lambda repressor-like DNA-binding domains"/>
    <property type="match status" value="1"/>
</dbReference>
<reference evidence="2" key="1">
    <citation type="submission" date="2020-09" db="EMBL/GenBank/DDBJ databases">
        <title>Genome sequence of Vibrio parahaemolyticus isolates.</title>
        <authorList>
            <person name="Hammerl J.A."/>
            <person name="Strauch E."/>
        </authorList>
    </citation>
    <scope>NUCLEOTIDE SEQUENCE</scope>
    <source>
        <strain evidence="2">17-VB00146</strain>
    </source>
</reference>
<evidence type="ECO:0000259" key="1">
    <source>
        <dbReference type="PROSITE" id="PS50943"/>
    </source>
</evidence>
<dbReference type="InterPro" id="IPR010982">
    <property type="entry name" value="Lambda_DNA-bd_dom_sf"/>
</dbReference>